<evidence type="ECO:0000256" key="1">
    <source>
        <dbReference type="ARBA" id="ARBA00009199"/>
    </source>
</evidence>
<dbReference type="InterPro" id="IPR036928">
    <property type="entry name" value="AS_sf"/>
</dbReference>
<proteinExistence type="inferred from homology"/>
<comment type="caution">
    <text evidence="3">The sequence shown here is derived from an EMBL/GenBank/DDBJ whole genome shotgun (WGS) entry which is preliminary data.</text>
</comment>
<gene>
    <name evidence="3" type="ORF">COA96_14870</name>
</gene>
<sequence length="477" mass="51403">MLSNSDYKNMDAIELADRIRNKDFTAEEVSGCAIARAKETNPSINAIVHENYENALEQARGFDAKPELLKQSNLAGLPFLIKDLSTVKGLPASFGSRLFDGYIASSSSNIVQKYLDAGLIVIGKTNTPEWGLTLTTEPQSNVATRNPWNTDYSTGGSSGGAAAAVAAGIVPVAHASDGGGSIRIPAACCGVFGLKPSRGLTTIENSLGECWSGMSVGHVVSQTVRDSAAFLDLIKLSKPNLFPLPSSPTSFFDVHNGDVSKLRIGIQLTHPMDQKIDDECIRGVKIAAEICEALGHQVEEFTHPVNYFRTSSAMGTLINVHVYQAVSPRLEELGVSLEDSPIETSTRIMASHGSKVTASDYLAARDKIKSAEYQMEELHKKYDIIISPVLSKTPAKIGWLDMNSSDMKQYTNRFKAYSGFSALYNGTGQPSMSMPLHQTDNGVPVGVMFTAAWGGDSLLLQLAHKIELAKPWARTAN</sequence>
<dbReference type="Pfam" id="PF01425">
    <property type="entry name" value="Amidase"/>
    <property type="match status" value="1"/>
</dbReference>
<dbReference type="GO" id="GO:0003824">
    <property type="term" value="F:catalytic activity"/>
    <property type="evidence" value="ECO:0007669"/>
    <property type="project" value="InterPro"/>
</dbReference>
<accession>A0A2A5ASG4</accession>
<organism evidence="3 4">
    <name type="scientific">SAR86 cluster bacterium</name>
    <dbReference type="NCBI Taxonomy" id="2030880"/>
    <lineage>
        <taxon>Bacteria</taxon>
        <taxon>Pseudomonadati</taxon>
        <taxon>Pseudomonadota</taxon>
        <taxon>Gammaproteobacteria</taxon>
        <taxon>SAR86 cluster</taxon>
    </lineage>
</organism>
<feature type="domain" description="Amidase" evidence="2">
    <location>
        <begin position="33"/>
        <end position="460"/>
    </location>
</feature>
<dbReference type="PROSITE" id="PS00571">
    <property type="entry name" value="AMIDASES"/>
    <property type="match status" value="1"/>
</dbReference>
<evidence type="ECO:0000313" key="3">
    <source>
        <dbReference type="EMBL" id="PCJ22169.1"/>
    </source>
</evidence>
<dbReference type="InterPro" id="IPR000120">
    <property type="entry name" value="Amidase"/>
</dbReference>
<protein>
    <submittedName>
        <fullName evidence="3">Amidase</fullName>
    </submittedName>
</protein>
<evidence type="ECO:0000313" key="4">
    <source>
        <dbReference type="Proteomes" id="UP000218327"/>
    </source>
</evidence>
<evidence type="ECO:0000259" key="2">
    <source>
        <dbReference type="Pfam" id="PF01425"/>
    </source>
</evidence>
<comment type="similarity">
    <text evidence="1">Belongs to the amidase family.</text>
</comment>
<dbReference type="SUPFAM" id="SSF75304">
    <property type="entry name" value="Amidase signature (AS) enzymes"/>
    <property type="match status" value="1"/>
</dbReference>
<dbReference type="Proteomes" id="UP000218327">
    <property type="component" value="Unassembled WGS sequence"/>
</dbReference>
<dbReference type="AlphaFoldDB" id="A0A2A5ASG4"/>
<dbReference type="PANTHER" id="PTHR11895">
    <property type="entry name" value="TRANSAMIDASE"/>
    <property type="match status" value="1"/>
</dbReference>
<dbReference type="Gene3D" id="3.90.1300.10">
    <property type="entry name" value="Amidase signature (AS) domain"/>
    <property type="match status" value="1"/>
</dbReference>
<dbReference type="PANTHER" id="PTHR11895:SF7">
    <property type="entry name" value="GLUTAMYL-TRNA(GLN) AMIDOTRANSFERASE SUBUNIT A, MITOCHONDRIAL"/>
    <property type="match status" value="1"/>
</dbReference>
<dbReference type="EMBL" id="NVVJ01000066">
    <property type="protein sequence ID" value="PCJ22169.1"/>
    <property type="molecule type" value="Genomic_DNA"/>
</dbReference>
<dbReference type="InterPro" id="IPR023631">
    <property type="entry name" value="Amidase_dom"/>
</dbReference>
<dbReference type="InterPro" id="IPR020556">
    <property type="entry name" value="Amidase_CS"/>
</dbReference>
<name>A0A2A5ASG4_9GAMM</name>
<reference evidence="4" key="1">
    <citation type="submission" date="2017-08" db="EMBL/GenBank/DDBJ databases">
        <title>A dynamic microbial community with high functional redundancy inhabits the cold, oxic subseafloor aquifer.</title>
        <authorList>
            <person name="Tully B.J."/>
            <person name="Wheat C.G."/>
            <person name="Glazer B.T."/>
            <person name="Huber J.A."/>
        </authorList>
    </citation>
    <scope>NUCLEOTIDE SEQUENCE [LARGE SCALE GENOMIC DNA]</scope>
</reference>